<dbReference type="EMBL" id="NIZV01000210">
    <property type="protein sequence ID" value="RSM00178.1"/>
    <property type="molecule type" value="Genomic_DNA"/>
</dbReference>
<protein>
    <recommendedName>
        <fullName evidence="3">C2H2-type domain-containing protein</fullName>
    </recommendedName>
</protein>
<name>A0A428TDT8_9HYPO</name>
<evidence type="ECO:0000313" key="4">
    <source>
        <dbReference type="EMBL" id="RSM00178.1"/>
    </source>
</evidence>
<dbReference type="AlphaFoldDB" id="A0A428TDT8"/>
<evidence type="ECO:0000256" key="1">
    <source>
        <dbReference type="PROSITE-ProRule" id="PRU00042"/>
    </source>
</evidence>
<proteinExistence type="predicted"/>
<keyword evidence="1" id="KW-0479">Metal-binding</keyword>
<evidence type="ECO:0000313" key="5">
    <source>
        <dbReference type="Proteomes" id="UP000288429"/>
    </source>
</evidence>
<keyword evidence="5" id="KW-1185">Reference proteome</keyword>
<sequence length="528" mass="59518">MKRSQLTQEYFSKRNKPPPPADQHRAFNLVVRITLMVKCSADNQPSGLLELGSQPIQGNIPRQVALEVLDSLQNVLFPFHSTSEQILHDLASEEGFDPDCLRYDAAMYRAESEGDLSYSYFGNCLVDLFEELEDPSPRGHNEGGGMEAYLTDHLNNAALSEEYTQVELAKEFDNMHDATQNYFPSLSLDAADPQDGSLLSWQPEDLVHSTTAAATSVARRSRVSKRTRPKGKTAEKRRFPCTFCCDSFKSKFDWSRHERSLHLNIEGWRCAPFGSVEISAMTGGGSCAYCGLADPTPTHLEDHDITLCKKDQIYARKYHLVQHLRCIHHVQDTPSIDSWKVEGPPVSSRCGFCDLRMETWQERTDHLVSHFRRGKTMDDWKGEHDFEPMITALVTNAIPPYLIASDSKTYAPFSAMAPNLAHADHLQQITKSAEQSFEAWSGSDPKSGAPTISLHDKSFPELLAFHLGRFAQHQTRLGVVLTDKMFQDEARRLQFGSVDPLDDTVADNEEWLSLFRSQHLEDHGRQSG</sequence>
<reference evidence="4 5" key="1">
    <citation type="submission" date="2017-06" db="EMBL/GenBank/DDBJ databases">
        <title>Cmopartive genomic analysis of Ambrosia Fusariam Clade fungi.</title>
        <authorList>
            <person name="Stajich J.E."/>
            <person name="Carrillo J."/>
            <person name="Kijimoto T."/>
            <person name="Eskalen A."/>
            <person name="O'Donnell K."/>
            <person name="Kasson M."/>
        </authorList>
    </citation>
    <scope>NUCLEOTIDE SEQUENCE [LARGE SCALE GENOMIC DNA]</scope>
    <source>
        <strain evidence="4 5">NRRL 20438</strain>
    </source>
</reference>
<dbReference type="InterPro" id="IPR013087">
    <property type="entry name" value="Znf_C2H2_type"/>
</dbReference>
<dbReference type="SMART" id="SM00355">
    <property type="entry name" value="ZnF_C2H2"/>
    <property type="match status" value="3"/>
</dbReference>
<feature type="domain" description="C2H2-type" evidence="3">
    <location>
        <begin position="239"/>
        <end position="267"/>
    </location>
</feature>
<dbReference type="Proteomes" id="UP000288429">
    <property type="component" value="Unassembled WGS sequence"/>
</dbReference>
<keyword evidence="1" id="KW-0862">Zinc</keyword>
<comment type="caution">
    <text evidence="4">The sequence shown here is derived from an EMBL/GenBank/DDBJ whole genome shotgun (WGS) entry which is preliminary data.</text>
</comment>
<evidence type="ECO:0000256" key="2">
    <source>
        <dbReference type="SAM" id="MobiDB-lite"/>
    </source>
</evidence>
<feature type="compositionally biased region" description="Polar residues" evidence="2">
    <location>
        <begin position="1"/>
        <end position="10"/>
    </location>
</feature>
<organism evidence="4 5">
    <name type="scientific">Fusarium ambrosium</name>
    <dbReference type="NCBI Taxonomy" id="131363"/>
    <lineage>
        <taxon>Eukaryota</taxon>
        <taxon>Fungi</taxon>
        <taxon>Dikarya</taxon>
        <taxon>Ascomycota</taxon>
        <taxon>Pezizomycotina</taxon>
        <taxon>Sordariomycetes</taxon>
        <taxon>Hypocreomycetidae</taxon>
        <taxon>Hypocreales</taxon>
        <taxon>Nectriaceae</taxon>
        <taxon>Fusarium</taxon>
        <taxon>Fusarium solani species complex</taxon>
    </lineage>
</organism>
<feature type="region of interest" description="Disordered" evidence="2">
    <location>
        <begin position="1"/>
        <end position="23"/>
    </location>
</feature>
<evidence type="ECO:0000259" key="3">
    <source>
        <dbReference type="PROSITE" id="PS50157"/>
    </source>
</evidence>
<keyword evidence="1" id="KW-0863">Zinc-finger</keyword>
<gene>
    <name evidence="4" type="ORF">CDV31_011912</name>
</gene>
<dbReference type="GO" id="GO:0008270">
    <property type="term" value="F:zinc ion binding"/>
    <property type="evidence" value="ECO:0007669"/>
    <property type="project" value="UniProtKB-KW"/>
</dbReference>
<accession>A0A428TDT8</accession>
<dbReference type="PROSITE" id="PS50157">
    <property type="entry name" value="ZINC_FINGER_C2H2_2"/>
    <property type="match status" value="1"/>
</dbReference>
<dbReference type="PROSITE" id="PS00028">
    <property type="entry name" value="ZINC_FINGER_C2H2_1"/>
    <property type="match status" value="1"/>
</dbReference>